<dbReference type="RefSeq" id="WP_015323405.1">
    <property type="nucleotide sequence ID" value="NC_019976.1"/>
</dbReference>
<evidence type="ECO:0000256" key="1">
    <source>
        <dbReference type="SAM" id="MobiDB-lite"/>
    </source>
</evidence>
<dbReference type="GeneID" id="14406008"/>
<dbReference type="KEGG" id="nou:Natoc_4282"/>
<accession>L0K6I8</accession>
<organism evidence="2 3">
    <name type="scientific">Natronococcus occultus SP4</name>
    <dbReference type="NCBI Taxonomy" id="694430"/>
    <lineage>
        <taxon>Archaea</taxon>
        <taxon>Methanobacteriati</taxon>
        <taxon>Methanobacteriota</taxon>
        <taxon>Stenosarchaea group</taxon>
        <taxon>Halobacteria</taxon>
        <taxon>Halobacteriales</taxon>
        <taxon>Natrialbaceae</taxon>
        <taxon>Natronococcus</taxon>
    </lineage>
</organism>
<dbReference type="EMBL" id="CP003931">
    <property type="protein sequence ID" value="AGB39974.1"/>
    <property type="molecule type" value="Genomic_DNA"/>
</dbReference>
<evidence type="ECO:0000313" key="2">
    <source>
        <dbReference type="EMBL" id="AGB39974.1"/>
    </source>
</evidence>
<dbReference type="OrthoDB" id="205498at2157"/>
<evidence type="ECO:0008006" key="4">
    <source>
        <dbReference type="Google" id="ProtNLM"/>
    </source>
</evidence>
<reference evidence="2 3" key="1">
    <citation type="submission" date="2012-11" db="EMBL/GenBank/DDBJ databases">
        <title>FINISHED of Natronococcus occultus SP4, DSM 3396.</title>
        <authorList>
            <consortium name="DOE Joint Genome Institute"/>
            <person name="Eisen J."/>
            <person name="Huntemann M."/>
            <person name="Wei C.-L."/>
            <person name="Han J."/>
            <person name="Detter J.C."/>
            <person name="Han C."/>
            <person name="Tapia R."/>
            <person name="Chen A."/>
            <person name="Kyrpides N."/>
            <person name="Mavromatis K."/>
            <person name="Markowitz V."/>
            <person name="Szeto E."/>
            <person name="Ivanova N."/>
            <person name="Mikhailova N."/>
            <person name="Ovchinnikova G."/>
            <person name="Pagani I."/>
            <person name="Pati A."/>
            <person name="Goodwin L."/>
            <person name="Nordberg H.P."/>
            <person name="Cantor M.N."/>
            <person name="Hua S.X."/>
            <person name="Woyke T."/>
            <person name="Eisen J."/>
            <person name="Klenk H.-P."/>
            <person name="Klenk H.-P."/>
        </authorList>
    </citation>
    <scope>NUCLEOTIDE SEQUENCE [LARGE SCALE GENOMIC DNA]</scope>
    <source>
        <strain evidence="2 3">SP4</strain>
        <plasmid evidence="3">Plasmid 2</plasmid>
    </source>
</reference>
<keyword evidence="3" id="KW-1185">Reference proteome</keyword>
<dbReference type="Proteomes" id="UP000010878">
    <property type="component" value="Plasmid 2"/>
</dbReference>
<sequence length="151" mass="18170">MWDFISRLRSKTEHPEDPDPESTVDPEVAEIIAKEKWEFDRLDEQPYEHYTDALDDVERFRREERHDEAEDVLLWCLDYAEAEAELREYGEPPQAYYRHLGIVYRKDDRHEDEVEVLERYVDACDRFGGEPRAELLERLERARELAAEPRS</sequence>
<dbReference type="HOGENOM" id="CLU_1727290_0_0_2"/>
<evidence type="ECO:0000313" key="3">
    <source>
        <dbReference type="Proteomes" id="UP000010878"/>
    </source>
</evidence>
<protein>
    <recommendedName>
        <fullName evidence="4">Tetratricopeptide repeat protein</fullName>
    </recommendedName>
</protein>
<geneLocation type="plasmid" evidence="2">
    <name>2</name>
</geneLocation>
<keyword evidence="2" id="KW-0614">Plasmid</keyword>
<proteinExistence type="predicted"/>
<dbReference type="AlphaFoldDB" id="L0K6I8"/>
<gene>
    <name evidence="2" type="ORF">Natoc_4282</name>
</gene>
<feature type="region of interest" description="Disordered" evidence="1">
    <location>
        <begin position="1"/>
        <end position="25"/>
    </location>
</feature>
<name>L0K6I8_9EURY</name>